<evidence type="ECO:0008006" key="3">
    <source>
        <dbReference type="Google" id="ProtNLM"/>
    </source>
</evidence>
<dbReference type="KEGG" id="ang:An13g03850"/>
<proteinExistence type="predicted"/>
<dbReference type="GeneID" id="84592892"/>
<dbReference type="RefSeq" id="XP_059602199.1">
    <property type="nucleotide sequence ID" value="XM_059743982.1"/>
</dbReference>
<protein>
    <recommendedName>
        <fullName evidence="3">Transposase</fullName>
    </recommendedName>
</protein>
<dbReference type="VEuPathDB" id="FungiDB:An13g03850"/>
<organism evidence="2">
    <name type="scientific">Aspergillus niger</name>
    <dbReference type="NCBI Taxonomy" id="5061"/>
    <lineage>
        <taxon>Eukaryota</taxon>
        <taxon>Fungi</taxon>
        <taxon>Dikarya</taxon>
        <taxon>Ascomycota</taxon>
        <taxon>Pezizomycotina</taxon>
        <taxon>Eurotiomycetes</taxon>
        <taxon>Eurotiomycetidae</taxon>
        <taxon>Eurotiales</taxon>
        <taxon>Aspergillaceae</taxon>
        <taxon>Aspergillus</taxon>
        <taxon>Aspergillus subgen. Circumdati</taxon>
    </lineage>
</organism>
<feature type="compositionally biased region" description="Basic and acidic residues" evidence="1">
    <location>
        <begin position="115"/>
        <end position="127"/>
    </location>
</feature>
<gene>
    <name evidence="2" type="ORF">An13g03850</name>
</gene>
<feature type="region of interest" description="Disordered" evidence="1">
    <location>
        <begin position="91"/>
        <end position="127"/>
    </location>
</feature>
<accession>A0AAJ8BQX3</accession>
<reference evidence="2" key="2">
    <citation type="submission" date="2025-08" db="UniProtKB">
        <authorList>
            <consortium name="RefSeq"/>
        </authorList>
    </citation>
    <scope>IDENTIFICATION</scope>
</reference>
<sequence length="127" mass="14721">MAIGLVVNRDVFRRITECSRWAREDLNAAVQALGRANRTGQNRPQKAWILTQKRSINMFTEARNMVKALPQIAADLHSDLKEILDEDNRRIGSTQAIKKPGTRETRHGQGKPRHISRDHEYSRHWKQ</sequence>
<name>A0AAJ8BQX3_ASPNG</name>
<evidence type="ECO:0000256" key="1">
    <source>
        <dbReference type="SAM" id="MobiDB-lite"/>
    </source>
</evidence>
<evidence type="ECO:0000313" key="2">
    <source>
        <dbReference type="RefSeq" id="XP_059602199.1"/>
    </source>
</evidence>
<reference evidence="2" key="1">
    <citation type="submission" date="2025-02" db="EMBL/GenBank/DDBJ databases">
        <authorList>
            <consortium name="NCBI Genome Project"/>
        </authorList>
    </citation>
    <scope>NUCLEOTIDE SEQUENCE</scope>
</reference>
<dbReference type="AlphaFoldDB" id="A0AAJ8BQX3"/>